<evidence type="ECO:0000313" key="3">
    <source>
        <dbReference type="Proteomes" id="UP000017429"/>
    </source>
</evidence>
<reference evidence="2" key="3">
    <citation type="submission" date="2022-06" db="EMBL/GenBank/DDBJ databases">
        <title>Resources to Facilitate Use of the Altered Schaedler Flora (ASF) Mouse Model to Study Microbiome Function.</title>
        <authorList>
            <person name="Proctor A."/>
            <person name="Parvinroo S."/>
            <person name="Richie T."/>
            <person name="Jia X."/>
            <person name="Lee S.T.M."/>
            <person name="Karp P.D."/>
            <person name="Paley S."/>
            <person name="Kostic A.D."/>
            <person name="Pierre J.F."/>
            <person name="Wannemuehler M.J."/>
            <person name="Phillips G.J."/>
        </authorList>
    </citation>
    <scope>NUCLEOTIDE SEQUENCE</scope>
    <source>
        <strain evidence="2">ASF457</strain>
    </source>
</reference>
<reference evidence="2" key="1">
    <citation type="journal article" date="2014" name="Genome Announc.">
        <title>Draft genome sequences of the altered schaedler flora, a defined bacterial community from gnotobiotic mice.</title>
        <authorList>
            <person name="Wannemuehler M.J."/>
            <person name="Overstreet A.M."/>
            <person name="Ward D.V."/>
            <person name="Phillips G.J."/>
        </authorList>
    </citation>
    <scope>NUCLEOTIDE SEQUENCE</scope>
    <source>
        <strain evidence="2">ASF457</strain>
    </source>
</reference>
<keyword evidence="3" id="KW-1185">Reference proteome</keyword>
<dbReference type="PANTHER" id="PTHR30486">
    <property type="entry name" value="TWITCHING MOTILITY PROTEIN PILT"/>
    <property type="match status" value="1"/>
</dbReference>
<accession>V2QAU3</accession>
<dbReference type="RefSeq" id="WP_023275909.1">
    <property type="nucleotide sequence ID" value="NZ_CP097562.1"/>
</dbReference>
<dbReference type="PROSITE" id="PS00662">
    <property type="entry name" value="T2SP_E"/>
    <property type="match status" value="1"/>
</dbReference>
<dbReference type="eggNOG" id="COG4962">
    <property type="taxonomic scope" value="Bacteria"/>
</dbReference>
<dbReference type="Gene3D" id="3.40.50.300">
    <property type="entry name" value="P-loop containing nucleotide triphosphate hydrolases"/>
    <property type="match status" value="1"/>
</dbReference>
<dbReference type="GO" id="GO:0005737">
    <property type="term" value="C:cytoplasm"/>
    <property type="evidence" value="ECO:0007669"/>
    <property type="project" value="InterPro"/>
</dbReference>
<protein>
    <submittedName>
        <fullName evidence="2">Type IV secretion system protein VirB11</fullName>
    </submittedName>
</protein>
<dbReference type="Pfam" id="PF00437">
    <property type="entry name" value="T2SSE"/>
    <property type="match status" value="1"/>
</dbReference>
<name>V2QAU3_9BACT</name>
<dbReference type="InterPro" id="IPR014149">
    <property type="entry name" value="Conjug-transfer_TrbB"/>
</dbReference>
<dbReference type="CDD" id="cd01130">
    <property type="entry name" value="VirB11-like_ATPase"/>
    <property type="match status" value="1"/>
</dbReference>
<dbReference type="InterPro" id="IPR050921">
    <property type="entry name" value="T4SS_GSP_E_ATPase"/>
</dbReference>
<dbReference type="PANTHER" id="PTHR30486:SF6">
    <property type="entry name" value="TYPE IV PILUS RETRACTATION ATPASE PILT"/>
    <property type="match status" value="1"/>
</dbReference>
<sequence length="317" mass="35486">MIKEENKRNIEMIKKTLGSIFMEKLQDPNVIEIMCNSDGSLWIDELGVGMSKVGSINPYNVQAAINVIASMLKITATKEMPIIEGEFPLDNSRFAAQLPPVVASPTFALRKKASLVFTLENYVEKNMMTEHQKEIIKEAIREHKNIVIVGGTSSGKTTLTNACIDYMSKIANEERIIIIEDTGEIQCKAVNSVLFHTTVHTSITDLLKTTLRMRPDRIIIGEVRDHTALDLLDAWSTGHPGGISTIHANNSLQALDRIEGLVSRHNNAPDDKKSVISNAVDLIINIRKTGLNRKVEEILELEGYDKNKNEYIFKYIK</sequence>
<dbReference type="SUPFAM" id="SSF52540">
    <property type="entry name" value="P-loop containing nucleoside triphosphate hydrolases"/>
    <property type="match status" value="1"/>
</dbReference>
<dbReference type="KEGG" id="msch:N508_001621"/>
<dbReference type="InterPro" id="IPR001482">
    <property type="entry name" value="T2SS/T4SS_dom"/>
</dbReference>
<gene>
    <name evidence="2" type="ORF">N508_001621</name>
</gene>
<dbReference type="EMBL" id="CP097562">
    <property type="protein sequence ID" value="USF24533.1"/>
    <property type="molecule type" value="Genomic_DNA"/>
</dbReference>
<proteinExistence type="inferred from homology"/>
<dbReference type="AlphaFoldDB" id="V2QAU3"/>
<dbReference type="OrthoDB" id="9810761at2"/>
<organism evidence="2 3">
    <name type="scientific">Mucispirillum schaedleri ASF457</name>
    <dbReference type="NCBI Taxonomy" id="1379858"/>
    <lineage>
        <taxon>Bacteria</taxon>
        <taxon>Pseudomonadati</taxon>
        <taxon>Deferribacterota</taxon>
        <taxon>Deferribacteres</taxon>
        <taxon>Deferribacterales</taxon>
        <taxon>Mucispirillaceae</taxon>
        <taxon>Mucispirillum</taxon>
    </lineage>
</organism>
<dbReference type="InterPro" id="IPR027417">
    <property type="entry name" value="P-loop_NTPase"/>
</dbReference>
<dbReference type="GO" id="GO:0016887">
    <property type="term" value="F:ATP hydrolysis activity"/>
    <property type="evidence" value="ECO:0007669"/>
    <property type="project" value="InterPro"/>
</dbReference>
<dbReference type="Gene3D" id="3.30.450.90">
    <property type="match status" value="1"/>
</dbReference>
<dbReference type="GO" id="GO:0005524">
    <property type="term" value="F:ATP binding"/>
    <property type="evidence" value="ECO:0007669"/>
    <property type="project" value="InterPro"/>
</dbReference>
<reference evidence="2" key="2">
    <citation type="submission" date="2022-05" db="EMBL/GenBank/DDBJ databases">
        <authorList>
            <person name="Proctor A.L."/>
            <person name="Phillips G.J."/>
            <person name="Wannemuehler M.J."/>
        </authorList>
    </citation>
    <scope>NUCLEOTIDE SEQUENCE</scope>
    <source>
        <strain evidence="2">ASF457</strain>
    </source>
</reference>
<evidence type="ECO:0000256" key="1">
    <source>
        <dbReference type="ARBA" id="ARBA00006611"/>
    </source>
</evidence>
<evidence type="ECO:0000313" key="2">
    <source>
        <dbReference type="EMBL" id="USF24533.1"/>
    </source>
</evidence>
<comment type="similarity">
    <text evidence="1">Belongs to the GSP E family.</text>
</comment>
<dbReference type="Proteomes" id="UP000017429">
    <property type="component" value="Chromosome"/>
</dbReference>
<dbReference type="NCBIfam" id="TIGR02782">
    <property type="entry name" value="TrbB_P"/>
    <property type="match status" value="1"/>
</dbReference>